<dbReference type="OrthoDB" id="6305173at2"/>
<accession>A0A4U1JWT1</accession>
<dbReference type="AlphaFoldDB" id="A0A4U1JWT1"/>
<gene>
    <name evidence="2" type="ORF">FBT96_04810</name>
</gene>
<dbReference type="InterPro" id="IPR036844">
    <property type="entry name" value="Hint_dom_sf"/>
</dbReference>
<comment type="caution">
    <text evidence="2">The sequence shown here is derived from an EMBL/GenBank/DDBJ whole genome shotgun (WGS) entry which is preliminary data.</text>
</comment>
<reference evidence="2 3" key="1">
    <citation type="submission" date="2019-04" db="EMBL/GenBank/DDBJ databases">
        <title>Draft Whole-Genome sequence of the purple photosynthetic bacterium Rhodobacter capsulatus SP108 with an indigenous class A beta-lactamase.</title>
        <authorList>
            <person name="Robertson S."/>
            <person name="Meyer T.E."/>
            <person name="Kyndt J.A."/>
        </authorList>
    </citation>
    <scope>NUCLEOTIDE SEQUENCE [LARGE SCALE GENOMIC DNA]</scope>
    <source>
        <strain evidence="2 3">SP108</strain>
    </source>
</reference>
<evidence type="ECO:0000313" key="2">
    <source>
        <dbReference type="EMBL" id="TKD22937.1"/>
    </source>
</evidence>
<dbReference type="SUPFAM" id="SSF51294">
    <property type="entry name" value="Hedgehog/intein (Hint) domain"/>
    <property type="match status" value="1"/>
</dbReference>
<dbReference type="Proteomes" id="UP000310597">
    <property type="component" value="Unassembled WGS sequence"/>
</dbReference>
<dbReference type="EMBL" id="SWJZ01000014">
    <property type="protein sequence ID" value="TKD22937.1"/>
    <property type="molecule type" value="Genomic_DNA"/>
</dbReference>
<name>A0A4U1JWT1_RHOCA</name>
<feature type="domain" description="Hedgehog/Intein (Hint)" evidence="1">
    <location>
        <begin position="131"/>
        <end position="269"/>
    </location>
</feature>
<sequence>MGGYLQAAGGDMDYGYPVSVLGFDAEHGLWSLDHDFDAATMLWQLVHGDTGTELRDAMGHVVAEGQMTADVPLVLQKPDGGTIRLDRIEIAGVLCLYMASERLTPGIDYLEAEPFALPARAASPEEIAALPCLGGGTTIATAEGPMPIDWLRPGDRVLTRDNGYQPLLWVGQHTMPRRAPAETRPLLLAAACFGAAQPERDVLLSPGTGVLLAGHELELWFGESEMFARARDALPKAEAGAGPQKLYSMLLASPEIVLAEGMWVSSVHADAGYLSLLPDRIRGAIAPRVRAGHDDPARAWLENWEVAMFRRERLARARRVAA</sequence>
<organism evidence="2 3">
    <name type="scientific">Rhodobacter capsulatus</name>
    <name type="common">Rhodopseudomonas capsulata</name>
    <dbReference type="NCBI Taxonomy" id="1061"/>
    <lineage>
        <taxon>Bacteria</taxon>
        <taxon>Pseudomonadati</taxon>
        <taxon>Pseudomonadota</taxon>
        <taxon>Alphaproteobacteria</taxon>
        <taxon>Rhodobacterales</taxon>
        <taxon>Rhodobacter group</taxon>
        <taxon>Rhodobacter</taxon>
    </lineage>
</organism>
<dbReference type="Pfam" id="PF13403">
    <property type="entry name" value="Hint_2"/>
    <property type="match status" value="1"/>
</dbReference>
<protein>
    <recommendedName>
        <fullName evidence="1">Hedgehog/Intein (Hint) domain-containing protein</fullName>
    </recommendedName>
</protein>
<evidence type="ECO:0000313" key="3">
    <source>
        <dbReference type="Proteomes" id="UP000310597"/>
    </source>
</evidence>
<proteinExistence type="predicted"/>
<dbReference type="InterPro" id="IPR028992">
    <property type="entry name" value="Hedgehog/Intein_dom"/>
</dbReference>
<evidence type="ECO:0000259" key="1">
    <source>
        <dbReference type="Pfam" id="PF13403"/>
    </source>
</evidence>